<dbReference type="InterPro" id="IPR016032">
    <property type="entry name" value="Sig_transdc_resp-reg_C-effctor"/>
</dbReference>
<evidence type="ECO:0000256" key="3">
    <source>
        <dbReference type="ARBA" id="ARBA00023163"/>
    </source>
</evidence>
<dbReference type="Gene3D" id="1.10.10.10">
    <property type="entry name" value="Winged helix-like DNA-binding domain superfamily/Winged helix DNA-binding domain"/>
    <property type="match status" value="1"/>
</dbReference>
<dbReference type="Pfam" id="PF03472">
    <property type="entry name" value="Autoind_bind"/>
    <property type="match status" value="1"/>
</dbReference>
<feature type="domain" description="HTH luxR-type" evidence="4">
    <location>
        <begin position="200"/>
        <end position="265"/>
    </location>
</feature>
<dbReference type="SMART" id="SM00421">
    <property type="entry name" value="HTH_LUXR"/>
    <property type="match status" value="1"/>
</dbReference>
<dbReference type="PANTHER" id="PTHR44688">
    <property type="entry name" value="DNA-BINDING TRANSCRIPTIONAL ACTIVATOR DEVR_DOSR"/>
    <property type="match status" value="1"/>
</dbReference>
<sequence>MIVLCSLFLFPFCFMCRLKMDELSAPSLAMERTQATVQKKALEAVKNASDVISALRALCTIYQVEYATYHVIQNTVSMVDSPFVRSTYPAGWVGHYLTKNYVSIDPVVLKAMESNQPFSWSDLERTGAGRDMLRDAKAFGVGELGYSIPLTDDGKGRALFSFNTCAPPSAWAAVVAIHASAWCDIAVAVHKLAKAEQNACVGDMRPLAHRERECLALAAQGKSHKEISLILSISDYTARGHLTSARLKLKCRNTVHAVAKATKLRIIDPV</sequence>
<keyword evidence="6" id="KW-1185">Reference proteome</keyword>
<dbReference type="SUPFAM" id="SSF46894">
    <property type="entry name" value="C-terminal effector domain of the bipartite response regulators"/>
    <property type="match status" value="1"/>
</dbReference>
<evidence type="ECO:0000256" key="1">
    <source>
        <dbReference type="ARBA" id="ARBA00023015"/>
    </source>
</evidence>
<keyword evidence="1" id="KW-0805">Transcription regulation</keyword>
<dbReference type="Pfam" id="PF00196">
    <property type="entry name" value="GerE"/>
    <property type="match status" value="1"/>
</dbReference>
<dbReference type="EMBL" id="SSOA01000002">
    <property type="protein sequence ID" value="THF52364.1"/>
    <property type="molecule type" value="Genomic_DNA"/>
</dbReference>
<proteinExistence type="predicted"/>
<dbReference type="GO" id="GO:0003677">
    <property type="term" value="F:DNA binding"/>
    <property type="evidence" value="ECO:0007669"/>
    <property type="project" value="UniProtKB-KW"/>
</dbReference>
<dbReference type="InterPro" id="IPR005143">
    <property type="entry name" value="TF_LuxR_autoind-bd_dom"/>
</dbReference>
<dbReference type="PROSITE" id="PS50043">
    <property type="entry name" value="HTH_LUXR_2"/>
    <property type="match status" value="1"/>
</dbReference>
<dbReference type="AlphaFoldDB" id="A0A4S4A1Y2"/>
<evidence type="ECO:0000256" key="2">
    <source>
        <dbReference type="ARBA" id="ARBA00023125"/>
    </source>
</evidence>
<gene>
    <name evidence="5" type="ORF">E6C51_06110</name>
</gene>
<evidence type="ECO:0000259" key="4">
    <source>
        <dbReference type="PROSITE" id="PS50043"/>
    </source>
</evidence>
<dbReference type="CDD" id="cd06170">
    <property type="entry name" value="LuxR_C_like"/>
    <property type="match status" value="1"/>
</dbReference>
<accession>A0A4S4A1Y2</accession>
<dbReference type="GO" id="GO:0006355">
    <property type="term" value="P:regulation of DNA-templated transcription"/>
    <property type="evidence" value="ECO:0007669"/>
    <property type="project" value="InterPro"/>
</dbReference>
<dbReference type="InterPro" id="IPR036693">
    <property type="entry name" value="TF_LuxR_autoind-bd_dom_sf"/>
</dbReference>
<name>A0A4S4A1Y2_9HYPH</name>
<keyword evidence="3" id="KW-0804">Transcription</keyword>
<keyword evidence="2" id="KW-0238">DNA-binding</keyword>
<dbReference type="InterPro" id="IPR036388">
    <property type="entry name" value="WH-like_DNA-bd_sf"/>
</dbReference>
<organism evidence="5 6">
    <name type="scientific">Allorhizobium terrae</name>
    <dbReference type="NCBI Taxonomy" id="1848972"/>
    <lineage>
        <taxon>Bacteria</taxon>
        <taxon>Pseudomonadati</taxon>
        <taxon>Pseudomonadota</taxon>
        <taxon>Alphaproteobacteria</taxon>
        <taxon>Hyphomicrobiales</taxon>
        <taxon>Rhizobiaceae</taxon>
        <taxon>Rhizobium/Agrobacterium group</taxon>
        <taxon>Allorhizobium</taxon>
    </lineage>
</organism>
<reference evidence="5 6" key="1">
    <citation type="submission" date="2019-04" db="EMBL/GenBank/DDBJ databases">
        <title>Rhizobium terrae sp. nov., isolated from a paddy soil.</title>
        <authorList>
            <person name="Lin S.-Y."/>
            <person name="Hameed A."/>
            <person name="Huang H.-I."/>
            <person name="Young C.-C."/>
        </authorList>
    </citation>
    <scope>NUCLEOTIDE SEQUENCE [LARGE SCALE GENOMIC DNA]</scope>
    <source>
        <strain evidence="5 6">CC-HIH110</strain>
    </source>
</reference>
<dbReference type="SUPFAM" id="SSF75516">
    <property type="entry name" value="Pheromone-binding domain of LuxR-like quorum-sensing transcription factors"/>
    <property type="match status" value="1"/>
</dbReference>
<dbReference type="PRINTS" id="PR00038">
    <property type="entry name" value="HTHLUXR"/>
</dbReference>
<dbReference type="Gene3D" id="3.30.450.80">
    <property type="entry name" value="Transcription factor LuxR-like, autoinducer-binding domain"/>
    <property type="match status" value="1"/>
</dbReference>
<dbReference type="InterPro" id="IPR000792">
    <property type="entry name" value="Tscrpt_reg_LuxR_C"/>
</dbReference>
<evidence type="ECO:0000313" key="6">
    <source>
        <dbReference type="Proteomes" id="UP000310754"/>
    </source>
</evidence>
<dbReference type="Proteomes" id="UP000310754">
    <property type="component" value="Unassembled WGS sequence"/>
</dbReference>
<evidence type="ECO:0000313" key="5">
    <source>
        <dbReference type="EMBL" id="THF52364.1"/>
    </source>
</evidence>
<comment type="caution">
    <text evidence="5">The sequence shown here is derived from an EMBL/GenBank/DDBJ whole genome shotgun (WGS) entry which is preliminary data.</text>
</comment>
<protein>
    <submittedName>
        <fullName evidence="5">LuxR family transcriptional regulator</fullName>
    </submittedName>
</protein>
<dbReference type="PANTHER" id="PTHR44688:SF16">
    <property type="entry name" value="DNA-BINDING TRANSCRIPTIONAL ACTIVATOR DEVR_DOSR"/>
    <property type="match status" value="1"/>
</dbReference>